<feature type="transmembrane region" description="Helical" evidence="1">
    <location>
        <begin position="192"/>
        <end position="215"/>
    </location>
</feature>
<proteinExistence type="predicted"/>
<evidence type="ECO:0000313" key="3">
    <source>
        <dbReference type="Proteomes" id="UP000298663"/>
    </source>
</evidence>
<protein>
    <submittedName>
        <fullName evidence="2">Uncharacterized protein</fullName>
    </submittedName>
</protein>
<keyword evidence="3" id="KW-1185">Reference proteome</keyword>
<keyword evidence="1" id="KW-0472">Membrane</keyword>
<dbReference type="Proteomes" id="UP000298663">
    <property type="component" value="Unassembled WGS sequence"/>
</dbReference>
<organism evidence="2 3">
    <name type="scientific">Steinernema carpocapsae</name>
    <name type="common">Entomopathogenic nematode</name>
    <dbReference type="NCBI Taxonomy" id="34508"/>
    <lineage>
        <taxon>Eukaryota</taxon>
        <taxon>Metazoa</taxon>
        <taxon>Ecdysozoa</taxon>
        <taxon>Nematoda</taxon>
        <taxon>Chromadorea</taxon>
        <taxon>Rhabditida</taxon>
        <taxon>Tylenchina</taxon>
        <taxon>Panagrolaimomorpha</taxon>
        <taxon>Strongyloidoidea</taxon>
        <taxon>Steinernematidae</taxon>
        <taxon>Steinernema</taxon>
    </lineage>
</organism>
<sequence length="227" mass="25424">METDALLSDTSMQFQPSDSPSQVLLYSKDDQISAAQETEQLFSATHDDNIQKVCHNDNLPKSAPTSMSHKFKKAFAVVEMESDTQPLLSEPLPKITQNNLKSREMMVGKMVTYEIAHEHSDAFHSPENSNIESLLPDTEDDVEPPVAVVPEAYDGVVYYLPNGELYTYEGSNETIYEDVDAGTPSTDVHTCWIFVAVLLTLVSTVMSVQMIYGCFFGKFHLPHRKHD</sequence>
<dbReference type="AlphaFoldDB" id="A0A4U8UK34"/>
<reference evidence="2 3" key="2">
    <citation type="journal article" date="2019" name="G3 (Bethesda)">
        <title>Hybrid Assembly of the Genome of the Entomopathogenic Nematode Steinernema carpocapsae Identifies the X-Chromosome.</title>
        <authorList>
            <person name="Serra L."/>
            <person name="Macchietto M."/>
            <person name="Macias-Munoz A."/>
            <person name="McGill C.J."/>
            <person name="Rodriguez I.M."/>
            <person name="Rodriguez B."/>
            <person name="Murad R."/>
            <person name="Mortazavi A."/>
        </authorList>
    </citation>
    <scope>NUCLEOTIDE SEQUENCE [LARGE SCALE GENOMIC DNA]</scope>
    <source>
        <strain evidence="2 3">ALL</strain>
    </source>
</reference>
<accession>A0A4U8UK34</accession>
<comment type="caution">
    <text evidence="2">The sequence shown here is derived from an EMBL/GenBank/DDBJ whole genome shotgun (WGS) entry which is preliminary data.</text>
</comment>
<gene>
    <name evidence="2" type="ORF">L596_000920</name>
</gene>
<keyword evidence="1" id="KW-0812">Transmembrane</keyword>
<evidence type="ECO:0000313" key="2">
    <source>
        <dbReference type="EMBL" id="TMS33146.1"/>
    </source>
</evidence>
<name>A0A4U8UK34_STECR</name>
<keyword evidence="1" id="KW-1133">Transmembrane helix</keyword>
<evidence type="ECO:0000256" key="1">
    <source>
        <dbReference type="SAM" id="Phobius"/>
    </source>
</evidence>
<dbReference type="EMBL" id="AZBU02000001">
    <property type="protein sequence ID" value="TMS33146.1"/>
    <property type="molecule type" value="Genomic_DNA"/>
</dbReference>
<reference evidence="2 3" key="1">
    <citation type="journal article" date="2015" name="Genome Biol.">
        <title>Comparative genomics of Steinernema reveals deeply conserved gene regulatory networks.</title>
        <authorList>
            <person name="Dillman A.R."/>
            <person name="Macchietto M."/>
            <person name="Porter C.F."/>
            <person name="Rogers A."/>
            <person name="Williams B."/>
            <person name="Antoshechkin I."/>
            <person name="Lee M.M."/>
            <person name="Goodwin Z."/>
            <person name="Lu X."/>
            <person name="Lewis E.E."/>
            <person name="Goodrich-Blair H."/>
            <person name="Stock S.P."/>
            <person name="Adams B.J."/>
            <person name="Sternberg P.W."/>
            <person name="Mortazavi A."/>
        </authorList>
    </citation>
    <scope>NUCLEOTIDE SEQUENCE [LARGE SCALE GENOMIC DNA]</scope>
    <source>
        <strain evidence="2 3">ALL</strain>
    </source>
</reference>